<proteinExistence type="inferred from homology"/>
<reference evidence="9" key="1">
    <citation type="submission" date="2016-06" db="UniProtKB">
        <authorList>
            <consortium name="WormBaseParasite"/>
        </authorList>
    </citation>
    <scope>IDENTIFICATION</scope>
</reference>
<comment type="subcellular location">
    <subcellularLocation>
        <location evidence="1">Secreted</location>
    </subcellularLocation>
</comment>
<dbReference type="InterPro" id="IPR004911">
    <property type="entry name" value="Interferon-induced_GILT"/>
</dbReference>
<keyword evidence="4 6" id="KW-0732">Signal</keyword>
<evidence type="ECO:0000256" key="3">
    <source>
        <dbReference type="ARBA" id="ARBA00022525"/>
    </source>
</evidence>
<evidence type="ECO:0000256" key="6">
    <source>
        <dbReference type="SAM" id="SignalP"/>
    </source>
</evidence>
<dbReference type="EMBL" id="UYWY01020806">
    <property type="protein sequence ID" value="VDM42604.1"/>
    <property type="molecule type" value="Genomic_DNA"/>
</dbReference>
<evidence type="ECO:0000256" key="1">
    <source>
        <dbReference type="ARBA" id="ARBA00004613"/>
    </source>
</evidence>
<feature type="signal peptide" evidence="6">
    <location>
        <begin position="1"/>
        <end position="20"/>
    </location>
</feature>
<protein>
    <submittedName>
        <fullName evidence="9">Secreted protein</fullName>
    </submittedName>
</protein>
<dbReference type="AlphaFoldDB" id="A0A183US13"/>
<dbReference type="GO" id="GO:0005576">
    <property type="term" value="C:extracellular region"/>
    <property type="evidence" value="ECO:0007669"/>
    <property type="project" value="UniProtKB-SubCell"/>
</dbReference>
<dbReference type="PANTHER" id="PTHR13234">
    <property type="entry name" value="GAMMA-INTERFERON INDUCIBLE LYSOSOMAL THIOL REDUCTASE GILT"/>
    <property type="match status" value="1"/>
</dbReference>
<evidence type="ECO:0000256" key="5">
    <source>
        <dbReference type="ARBA" id="ARBA00023180"/>
    </source>
</evidence>
<gene>
    <name evidence="7" type="ORF">TCNE_LOCUS11283</name>
</gene>
<evidence type="ECO:0000313" key="7">
    <source>
        <dbReference type="EMBL" id="VDM42604.1"/>
    </source>
</evidence>
<dbReference type="PANTHER" id="PTHR13234:SF8">
    <property type="entry name" value="GAMMA-INTERFERON-INDUCIBLE LYSOSOMAL THIOL REDUCTASE"/>
    <property type="match status" value="1"/>
</dbReference>
<evidence type="ECO:0000256" key="4">
    <source>
        <dbReference type="ARBA" id="ARBA00022729"/>
    </source>
</evidence>
<keyword evidence="8" id="KW-1185">Reference proteome</keyword>
<dbReference type="GO" id="GO:0016671">
    <property type="term" value="F:oxidoreductase activity, acting on a sulfur group of donors, disulfide as acceptor"/>
    <property type="evidence" value="ECO:0007669"/>
    <property type="project" value="InterPro"/>
</dbReference>
<comment type="similarity">
    <text evidence="2">Belongs to the GILT family.</text>
</comment>
<accession>A0A183US13</accession>
<evidence type="ECO:0000313" key="9">
    <source>
        <dbReference type="WBParaSite" id="TCNE_0001128301-mRNA-1"/>
    </source>
</evidence>
<feature type="chain" id="PRO_5044553370" evidence="6">
    <location>
        <begin position="21"/>
        <end position="203"/>
    </location>
</feature>
<dbReference type="WBParaSite" id="TCNE_0001128301-mRNA-1">
    <property type="protein sequence ID" value="TCNE_0001128301-mRNA-1"/>
    <property type="gene ID" value="TCNE_0001128301"/>
</dbReference>
<evidence type="ECO:0000256" key="2">
    <source>
        <dbReference type="ARBA" id="ARBA00005679"/>
    </source>
</evidence>
<reference evidence="7 8" key="2">
    <citation type="submission" date="2018-11" db="EMBL/GenBank/DDBJ databases">
        <authorList>
            <consortium name="Pathogen Informatics"/>
        </authorList>
    </citation>
    <scope>NUCLEOTIDE SEQUENCE [LARGE SCALE GENOMIC DNA]</scope>
</reference>
<keyword evidence="3" id="KW-0964">Secreted</keyword>
<name>A0A183US13_TOXCA</name>
<evidence type="ECO:0000313" key="8">
    <source>
        <dbReference type="Proteomes" id="UP000050794"/>
    </source>
</evidence>
<dbReference type="Pfam" id="PF03227">
    <property type="entry name" value="GILT"/>
    <property type="match status" value="1"/>
</dbReference>
<dbReference type="Proteomes" id="UP000050794">
    <property type="component" value="Unassembled WGS sequence"/>
</dbReference>
<organism evidence="8 9">
    <name type="scientific">Toxocara canis</name>
    <name type="common">Canine roundworm</name>
    <dbReference type="NCBI Taxonomy" id="6265"/>
    <lineage>
        <taxon>Eukaryota</taxon>
        <taxon>Metazoa</taxon>
        <taxon>Ecdysozoa</taxon>
        <taxon>Nematoda</taxon>
        <taxon>Chromadorea</taxon>
        <taxon>Rhabditida</taxon>
        <taxon>Spirurina</taxon>
        <taxon>Ascaridomorpha</taxon>
        <taxon>Ascaridoidea</taxon>
        <taxon>Toxocaridae</taxon>
        <taxon>Toxocara</taxon>
    </lineage>
</organism>
<keyword evidence="5" id="KW-0325">Glycoprotein</keyword>
<sequence length="203" mass="22638">MRVIGLRLTFSATALIVAVATEFNCNTVPPSLWCESTKLATKCGFQPLCDKYINGTIECQHGDEECVINRFESCVIETITGINAPLPYIYCLEKQLEAGTEFQDAVNKCYRTLKIDKEIQNAVSICVVSGLGDRLQLEAAKRTEEIFPDKHDHVPWMLFNNVSLTRAQIIQDSLPSAICQWFNGDKMPPACEAENARSKKGIC</sequence>